<keyword evidence="1" id="KW-0472">Membrane</keyword>
<keyword evidence="3" id="KW-1185">Reference proteome</keyword>
<keyword evidence="1" id="KW-1133">Transmembrane helix</keyword>
<proteinExistence type="predicted"/>
<dbReference type="EMBL" id="CP119078">
    <property type="protein sequence ID" value="WED44676.1"/>
    <property type="molecule type" value="Genomic_DNA"/>
</dbReference>
<dbReference type="Proteomes" id="UP001222087">
    <property type="component" value="Chromosome"/>
</dbReference>
<feature type="transmembrane region" description="Helical" evidence="1">
    <location>
        <begin position="64"/>
        <end position="86"/>
    </location>
</feature>
<organism evidence="2 3">
    <name type="scientific">Legionella cardiaca</name>
    <dbReference type="NCBI Taxonomy" id="1071983"/>
    <lineage>
        <taxon>Bacteria</taxon>
        <taxon>Pseudomonadati</taxon>
        <taxon>Pseudomonadota</taxon>
        <taxon>Gammaproteobacteria</taxon>
        <taxon>Legionellales</taxon>
        <taxon>Legionellaceae</taxon>
        <taxon>Legionella</taxon>
    </lineage>
</organism>
<sequence>MMVIPELWGAVASTPTLGNMSTSITNSFTSLAKLITAISYIGGLAFVIVAIMKFKQHKDNPTQVTIGQAISQACIAIVLLFLPSFLGYLGGTMFGNDARTSGPTGQIYCSGDMGVYSANSCGK</sequence>
<name>A0ABY8AYW7_9GAMM</name>
<keyword evidence="1" id="KW-0812">Transmembrane</keyword>
<evidence type="ECO:0000313" key="3">
    <source>
        <dbReference type="Proteomes" id="UP001222087"/>
    </source>
</evidence>
<accession>A0ABY8AYW7</accession>
<feature type="transmembrane region" description="Helical" evidence="1">
    <location>
        <begin position="31"/>
        <end position="52"/>
    </location>
</feature>
<evidence type="ECO:0000256" key="1">
    <source>
        <dbReference type="SAM" id="Phobius"/>
    </source>
</evidence>
<reference evidence="2 3" key="1">
    <citation type="submission" date="2023-02" db="EMBL/GenBank/DDBJ databases">
        <title>Genome Sequence of L. cardiaca H63T.</title>
        <authorList>
            <person name="Lopez A.E."/>
            <person name="Cianciotto N.P."/>
        </authorList>
    </citation>
    <scope>NUCLEOTIDE SEQUENCE [LARGE SCALE GENOMIC DNA]</scope>
    <source>
        <strain evidence="2 3">H63</strain>
    </source>
</reference>
<gene>
    <name evidence="2" type="ORF">PXX05_10525</name>
</gene>
<evidence type="ECO:0000313" key="2">
    <source>
        <dbReference type="EMBL" id="WED44676.1"/>
    </source>
</evidence>
<protein>
    <submittedName>
        <fullName evidence="2">Type IV secretion protein IcmD</fullName>
    </submittedName>
</protein>